<keyword evidence="3" id="KW-1185">Reference proteome</keyword>
<evidence type="ECO:0000313" key="2">
    <source>
        <dbReference type="EMBL" id="KOB66649.1"/>
    </source>
</evidence>
<dbReference type="EMBL" id="JTDY01005771">
    <property type="protein sequence ID" value="KOB66649.1"/>
    <property type="molecule type" value="Genomic_DNA"/>
</dbReference>
<evidence type="ECO:0000313" key="3">
    <source>
        <dbReference type="Proteomes" id="UP000037510"/>
    </source>
</evidence>
<dbReference type="Proteomes" id="UP000037510">
    <property type="component" value="Unassembled WGS sequence"/>
</dbReference>
<sequence>MATPIKVKESRWIGGIYDQSSPGWRWGGELRRMRYQSFSKMKEMTPEELRFHCIAMMPDLHEDNDHMVNDVTSSPVLNPKSFDLQNNRTPQKRGQNLNRSKPKNYNQKANELRKRPRPMNSRLTRPFPGRNENLLRSGRTGLTAQQIKAHLARLQRVRDKQIARRRRMRDRDDWLVNEPKQALAQTHARTYTINNNISALHPKTIVEEFDMLPQPLAVRAVPSAG</sequence>
<evidence type="ECO:0000256" key="1">
    <source>
        <dbReference type="SAM" id="MobiDB-lite"/>
    </source>
</evidence>
<organism evidence="2 3">
    <name type="scientific">Operophtera brumata</name>
    <name type="common">Winter moth</name>
    <name type="synonym">Phalaena brumata</name>
    <dbReference type="NCBI Taxonomy" id="104452"/>
    <lineage>
        <taxon>Eukaryota</taxon>
        <taxon>Metazoa</taxon>
        <taxon>Ecdysozoa</taxon>
        <taxon>Arthropoda</taxon>
        <taxon>Hexapoda</taxon>
        <taxon>Insecta</taxon>
        <taxon>Pterygota</taxon>
        <taxon>Neoptera</taxon>
        <taxon>Endopterygota</taxon>
        <taxon>Lepidoptera</taxon>
        <taxon>Glossata</taxon>
        <taxon>Ditrysia</taxon>
        <taxon>Geometroidea</taxon>
        <taxon>Geometridae</taxon>
        <taxon>Larentiinae</taxon>
        <taxon>Operophtera</taxon>
    </lineage>
</organism>
<protein>
    <submittedName>
        <fullName evidence="2">Uncharacterized protein</fullName>
    </submittedName>
</protein>
<accession>A0A0L7KUF2</accession>
<feature type="compositionally biased region" description="Polar residues" evidence="1">
    <location>
        <begin position="83"/>
        <end position="109"/>
    </location>
</feature>
<name>A0A0L7KUF2_OPEBR</name>
<comment type="caution">
    <text evidence="2">The sequence shown here is derived from an EMBL/GenBank/DDBJ whole genome shotgun (WGS) entry which is preliminary data.</text>
</comment>
<reference evidence="2 3" key="1">
    <citation type="journal article" date="2015" name="Genome Biol. Evol.">
        <title>The genome of winter moth (Operophtera brumata) provides a genomic perspective on sexual dimorphism and phenology.</title>
        <authorList>
            <person name="Derks M.F."/>
            <person name="Smit S."/>
            <person name="Salis L."/>
            <person name="Schijlen E."/>
            <person name="Bossers A."/>
            <person name="Mateman C."/>
            <person name="Pijl A.S."/>
            <person name="de Ridder D."/>
            <person name="Groenen M.A."/>
            <person name="Visser M.E."/>
            <person name="Megens H.J."/>
        </authorList>
    </citation>
    <scope>NUCLEOTIDE SEQUENCE [LARGE SCALE GENOMIC DNA]</scope>
    <source>
        <strain evidence="2">WM2013NL</strain>
        <tissue evidence="2">Head and thorax</tissue>
    </source>
</reference>
<feature type="region of interest" description="Disordered" evidence="1">
    <location>
        <begin position="69"/>
        <end position="134"/>
    </location>
</feature>
<gene>
    <name evidence="2" type="ORF">OBRU01_20789</name>
</gene>
<dbReference type="AlphaFoldDB" id="A0A0L7KUF2"/>
<proteinExistence type="predicted"/>